<protein>
    <recommendedName>
        <fullName evidence="1">Bacterial Ig-like domain-containing protein</fullName>
    </recommendedName>
</protein>
<dbReference type="InterPro" id="IPR013783">
    <property type="entry name" value="Ig-like_fold"/>
</dbReference>
<proteinExistence type="predicted"/>
<keyword evidence="3" id="KW-1185">Reference proteome</keyword>
<accession>A0A379AE37</accession>
<reference evidence="2 3" key="1">
    <citation type="submission" date="2018-06" db="EMBL/GenBank/DDBJ databases">
        <authorList>
            <consortium name="Pathogen Informatics"/>
            <person name="Doyle S."/>
        </authorList>
    </citation>
    <scope>NUCLEOTIDE SEQUENCE [LARGE SCALE GENOMIC DNA]</scope>
    <source>
        <strain evidence="2 3">NCTC9381</strain>
    </source>
</reference>
<dbReference type="Gene3D" id="2.60.40.10">
    <property type="entry name" value="Immunoglobulins"/>
    <property type="match status" value="2"/>
</dbReference>
<feature type="domain" description="Bacterial Ig-like" evidence="1">
    <location>
        <begin position="34"/>
        <end position="102"/>
    </location>
</feature>
<evidence type="ECO:0000313" key="3">
    <source>
        <dbReference type="Proteomes" id="UP000254640"/>
    </source>
</evidence>
<organism evidence="2 3">
    <name type="scientific">Enterobacter agglomerans</name>
    <name type="common">Erwinia herbicola</name>
    <name type="synonym">Pantoea agglomerans</name>
    <dbReference type="NCBI Taxonomy" id="549"/>
    <lineage>
        <taxon>Bacteria</taxon>
        <taxon>Pseudomonadati</taxon>
        <taxon>Pseudomonadota</taxon>
        <taxon>Gammaproteobacteria</taxon>
        <taxon>Enterobacterales</taxon>
        <taxon>Erwiniaceae</taxon>
        <taxon>Pantoea</taxon>
        <taxon>Pantoea agglomerans group</taxon>
    </lineage>
</organism>
<sequence length="178" mass="17986">MPWTVATTPPPLVVAPVSGDNALNVGELAEPLVVSGSGQNGDVVTVQLNDQLYSTTVGVNGQWTLQIAPEALAALPPGSNLVTVTETSANGNQSSQVVDLNVATASDVQPVLTIDSSTFAGDGIVTAAEQLQPITVRGSSTNVEPGQQVIISLNGIEYSGVVEASGNWSIILPAGALG</sequence>
<evidence type="ECO:0000259" key="1">
    <source>
        <dbReference type="Pfam" id="PF19077"/>
    </source>
</evidence>
<evidence type="ECO:0000313" key="2">
    <source>
        <dbReference type="EMBL" id="SUB15819.1"/>
    </source>
</evidence>
<dbReference type="InterPro" id="IPR044016">
    <property type="entry name" value="Big_13"/>
</dbReference>
<dbReference type="Pfam" id="PF19077">
    <property type="entry name" value="Big_13"/>
    <property type="match status" value="1"/>
</dbReference>
<name>A0A379AE37_ENTAG</name>
<dbReference type="AlphaFoldDB" id="A0A379AE37"/>
<dbReference type="EMBL" id="UGSO01000001">
    <property type="protein sequence ID" value="SUB15819.1"/>
    <property type="molecule type" value="Genomic_DNA"/>
</dbReference>
<dbReference type="Proteomes" id="UP000254640">
    <property type="component" value="Unassembled WGS sequence"/>
</dbReference>
<gene>
    <name evidence="2" type="ORF">NCTC9381_01713</name>
</gene>
<dbReference type="NCBIfam" id="NF033510">
    <property type="entry name" value="Ca_tandemer"/>
    <property type="match status" value="2"/>
</dbReference>